<organism evidence="2 3">
    <name type="scientific">Populus deltoides</name>
    <name type="common">Eastern poplar</name>
    <name type="synonym">Eastern cottonwood</name>
    <dbReference type="NCBI Taxonomy" id="3696"/>
    <lineage>
        <taxon>Eukaryota</taxon>
        <taxon>Viridiplantae</taxon>
        <taxon>Streptophyta</taxon>
        <taxon>Embryophyta</taxon>
        <taxon>Tracheophyta</taxon>
        <taxon>Spermatophyta</taxon>
        <taxon>Magnoliopsida</taxon>
        <taxon>eudicotyledons</taxon>
        <taxon>Gunneridae</taxon>
        <taxon>Pentapetalae</taxon>
        <taxon>rosids</taxon>
        <taxon>fabids</taxon>
        <taxon>Malpighiales</taxon>
        <taxon>Salicaceae</taxon>
        <taxon>Saliceae</taxon>
        <taxon>Populus</taxon>
    </lineage>
</organism>
<reference evidence="2" key="1">
    <citation type="journal article" date="2021" name="J. Hered.">
        <title>Genome Assembly of Salicaceae Populus deltoides (Eastern Cottonwood) I-69 Based on Nanopore Sequencing and Hi-C Technologies.</title>
        <authorList>
            <person name="Bai S."/>
            <person name="Wu H."/>
            <person name="Zhang J."/>
            <person name="Pan Z."/>
            <person name="Zhao W."/>
            <person name="Li Z."/>
            <person name="Tong C."/>
        </authorList>
    </citation>
    <scope>NUCLEOTIDE SEQUENCE</scope>
    <source>
        <tissue evidence="2">Leaf</tissue>
    </source>
</reference>
<evidence type="ECO:0000256" key="1">
    <source>
        <dbReference type="SAM" id="MobiDB-lite"/>
    </source>
</evidence>
<sequence>VEPWVILEKFTKWGKRAELLSSRKEFMESDDEDNTVLNKNYYRKTDSDRGAPANGFLDYNSNKYVPRDSKKGNWCSWLGKKLHGNKQRPRSLARKAPVDNKWQFPRTPMNEFGS</sequence>
<proteinExistence type="predicted"/>
<feature type="region of interest" description="Disordered" evidence="1">
    <location>
        <begin position="86"/>
        <end position="114"/>
    </location>
</feature>
<accession>A0A8T2YYW8</accession>
<dbReference type="Proteomes" id="UP000807159">
    <property type="component" value="Chromosome 4"/>
</dbReference>
<evidence type="ECO:0000313" key="2">
    <source>
        <dbReference type="EMBL" id="KAH8510454.1"/>
    </source>
</evidence>
<name>A0A8T2YYW8_POPDE</name>
<feature type="non-terminal residue" evidence="2">
    <location>
        <position position="1"/>
    </location>
</feature>
<evidence type="ECO:0000313" key="3">
    <source>
        <dbReference type="Proteomes" id="UP000807159"/>
    </source>
</evidence>
<dbReference type="AlphaFoldDB" id="A0A8T2YYW8"/>
<protein>
    <submittedName>
        <fullName evidence="2">Uncharacterized protein</fullName>
    </submittedName>
</protein>
<comment type="caution">
    <text evidence="2">The sequence shown here is derived from an EMBL/GenBank/DDBJ whole genome shotgun (WGS) entry which is preliminary data.</text>
</comment>
<dbReference type="EMBL" id="JACEGQ020000004">
    <property type="protein sequence ID" value="KAH8510454.1"/>
    <property type="molecule type" value="Genomic_DNA"/>
</dbReference>
<keyword evidence="3" id="KW-1185">Reference proteome</keyword>
<gene>
    <name evidence="2" type="ORF">H0E87_008132</name>
</gene>